<evidence type="ECO:0000313" key="2">
    <source>
        <dbReference type="EMBL" id="RPA75487.1"/>
    </source>
</evidence>
<evidence type="ECO:0000313" key="3">
    <source>
        <dbReference type="Proteomes" id="UP000275078"/>
    </source>
</evidence>
<reference evidence="2 3" key="1">
    <citation type="journal article" date="2018" name="Nat. Ecol. Evol.">
        <title>Pezizomycetes genomes reveal the molecular basis of ectomycorrhizal truffle lifestyle.</title>
        <authorList>
            <person name="Murat C."/>
            <person name="Payen T."/>
            <person name="Noel B."/>
            <person name="Kuo A."/>
            <person name="Morin E."/>
            <person name="Chen J."/>
            <person name="Kohler A."/>
            <person name="Krizsan K."/>
            <person name="Balestrini R."/>
            <person name="Da Silva C."/>
            <person name="Montanini B."/>
            <person name="Hainaut M."/>
            <person name="Levati E."/>
            <person name="Barry K.W."/>
            <person name="Belfiori B."/>
            <person name="Cichocki N."/>
            <person name="Clum A."/>
            <person name="Dockter R.B."/>
            <person name="Fauchery L."/>
            <person name="Guy J."/>
            <person name="Iotti M."/>
            <person name="Le Tacon F."/>
            <person name="Lindquist E.A."/>
            <person name="Lipzen A."/>
            <person name="Malagnac F."/>
            <person name="Mello A."/>
            <person name="Molinier V."/>
            <person name="Miyauchi S."/>
            <person name="Poulain J."/>
            <person name="Riccioni C."/>
            <person name="Rubini A."/>
            <person name="Sitrit Y."/>
            <person name="Splivallo R."/>
            <person name="Traeger S."/>
            <person name="Wang M."/>
            <person name="Zifcakova L."/>
            <person name="Wipf D."/>
            <person name="Zambonelli A."/>
            <person name="Paolocci F."/>
            <person name="Nowrousian M."/>
            <person name="Ottonello S."/>
            <person name="Baldrian P."/>
            <person name="Spatafora J.W."/>
            <person name="Henrissat B."/>
            <person name="Nagy L.G."/>
            <person name="Aury J.M."/>
            <person name="Wincker P."/>
            <person name="Grigoriev I.V."/>
            <person name="Bonfante P."/>
            <person name="Martin F.M."/>
        </authorList>
    </citation>
    <scope>NUCLEOTIDE SEQUENCE [LARGE SCALE GENOMIC DNA]</scope>
    <source>
        <strain evidence="2 3">RN42</strain>
    </source>
</reference>
<dbReference type="AlphaFoldDB" id="A0A3N4HQ92"/>
<evidence type="ECO:0000256" key="1">
    <source>
        <dbReference type="SAM" id="MobiDB-lite"/>
    </source>
</evidence>
<proteinExistence type="predicted"/>
<feature type="region of interest" description="Disordered" evidence="1">
    <location>
        <begin position="1"/>
        <end position="41"/>
    </location>
</feature>
<sequence>MATTNNDDHNTNEPSHEVAQDTNGAPHTDPDDEPEEHEDDYEGIRATALRRVFKRALDKIFKQVNYANFAACFPTPAREAPQLVGSLHEQVCGYWRRNAEVCTWLLELWELEGVGRRCVSFSLLWMGIGTGEWEGD</sequence>
<dbReference type="EMBL" id="ML119762">
    <property type="protein sequence ID" value="RPA75487.1"/>
    <property type="molecule type" value="Genomic_DNA"/>
</dbReference>
<keyword evidence="3" id="KW-1185">Reference proteome</keyword>
<organism evidence="2 3">
    <name type="scientific">Ascobolus immersus RN42</name>
    <dbReference type="NCBI Taxonomy" id="1160509"/>
    <lineage>
        <taxon>Eukaryota</taxon>
        <taxon>Fungi</taxon>
        <taxon>Dikarya</taxon>
        <taxon>Ascomycota</taxon>
        <taxon>Pezizomycotina</taxon>
        <taxon>Pezizomycetes</taxon>
        <taxon>Pezizales</taxon>
        <taxon>Ascobolaceae</taxon>
        <taxon>Ascobolus</taxon>
    </lineage>
</organism>
<feature type="compositionally biased region" description="Acidic residues" evidence="1">
    <location>
        <begin position="30"/>
        <end position="41"/>
    </location>
</feature>
<name>A0A3N4HQ92_ASCIM</name>
<feature type="compositionally biased region" description="Basic and acidic residues" evidence="1">
    <location>
        <begin position="1"/>
        <end position="19"/>
    </location>
</feature>
<gene>
    <name evidence="2" type="ORF">BJ508DRAFT_418065</name>
</gene>
<dbReference type="OrthoDB" id="18453at2759"/>
<accession>A0A3N4HQ92</accession>
<dbReference type="Proteomes" id="UP000275078">
    <property type="component" value="Unassembled WGS sequence"/>
</dbReference>
<protein>
    <submittedName>
        <fullName evidence="2">Uncharacterized protein</fullName>
    </submittedName>
</protein>